<sequence length="59" mass="6905">MVNGVTSRPFSALTLPPSERERSYKEEIVELTRKRYAKSRKEVEKEILCDPQSGQYFLI</sequence>
<organism evidence="2 3">
    <name type="scientific">Aerophobetes bacterium</name>
    <dbReference type="NCBI Taxonomy" id="2030807"/>
    <lineage>
        <taxon>Bacteria</taxon>
        <taxon>Candidatus Aerophobota</taxon>
    </lineage>
</organism>
<reference evidence="2 3" key="1">
    <citation type="submission" date="2018-06" db="EMBL/GenBank/DDBJ databases">
        <title>Extensive metabolic versatility and redundancy in microbially diverse, dynamic hydrothermal sediments.</title>
        <authorList>
            <person name="Dombrowski N."/>
            <person name="Teske A."/>
            <person name="Baker B.J."/>
        </authorList>
    </citation>
    <scope>NUCLEOTIDE SEQUENCE [LARGE SCALE GENOMIC DNA]</scope>
    <source>
        <strain evidence="2">B47_G16</strain>
    </source>
</reference>
<evidence type="ECO:0000313" key="3">
    <source>
        <dbReference type="Proteomes" id="UP000279422"/>
    </source>
</evidence>
<protein>
    <submittedName>
        <fullName evidence="2">Uncharacterized protein</fullName>
    </submittedName>
</protein>
<dbReference type="AlphaFoldDB" id="A0A497E2E3"/>
<accession>A0A497E2E3</accession>
<proteinExistence type="predicted"/>
<feature type="region of interest" description="Disordered" evidence="1">
    <location>
        <begin position="1"/>
        <end position="20"/>
    </location>
</feature>
<dbReference type="Proteomes" id="UP000279422">
    <property type="component" value="Unassembled WGS sequence"/>
</dbReference>
<evidence type="ECO:0000256" key="1">
    <source>
        <dbReference type="SAM" id="MobiDB-lite"/>
    </source>
</evidence>
<comment type="caution">
    <text evidence="2">The sequence shown here is derived from an EMBL/GenBank/DDBJ whole genome shotgun (WGS) entry which is preliminary data.</text>
</comment>
<evidence type="ECO:0000313" key="2">
    <source>
        <dbReference type="EMBL" id="RLE07855.1"/>
    </source>
</evidence>
<gene>
    <name evidence="2" type="ORF">DRJ00_07395</name>
</gene>
<name>A0A497E2E3_UNCAE</name>
<dbReference type="EMBL" id="QMPZ01000135">
    <property type="protein sequence ID" value="RLE07855.1"/>
    <property type="molecule type" value="Genomic_DNA"/>
</dbReference>